<dbReference type="PANTHER" id="PTHR38340:SF1">
    <property type="entry name" value="S-LAYER PROTEIN"/>
    <property type="match status" value="1"/>
</dbReference>
<proteinExistence type="predicted"/>
<dbReference type="InterPro" id="IPR001343">
    <property type="entry name" value="Hemolysn_Ca-bd"/>
</dbReference>
<dbReference type="GO" id="GO:0005509">
    <property type="term" value="F:calcium ion binding"/>
    <property type="evidence" value="ECO:0007669"/>
    <property type="project" value="InterPro"/>
</dbReference>
<dbReference type="Proteomes" id="UP000219621">
    <property type="component" value="Unassembled WGS sequence"/>
</dbReference>
<gene>
    <name evidence="4" type="ORF">SAMN05421508_10862</name>
</gene>
<feature type="region of interest" description="Disordered" evidence="3">
    <location>
        <begin position="1"/>
        <end position="89"/>
    </location>
</feature>
<dbReference type="PROSITE" id="PS00330">
    <property type="entry name" value="HEMOLYSIN_CALCIUM"/>
    <property type="match status" value="2"/>
</dbReference>
<dbReference type="Gene3D" id="2.150.10.10">
    <property type="entry name" value="Serralysin-like metalloprotease, C-terminal"/>
    <property type="match status" value="1"/>
</dbReference>
<name>A0A286GT81_9PROT</name>
<keyword evidence="2" id="KW-0964">Secreted</keyword>
<dbReference type="SUPFAM" id="SSF51120">
    <property type="entry name" value="beta-Roll"/>
    <property type="match status" value="1"/>
</dbReference>
<sequence>MSKPSFAGGGPSNGGPKKTASAVTEPTSPEGDDAPAPVPLWLPKGLRDGLPEHLGGGLPPGWGGSVPGLLNTKANRPSVDDGGDGSDGGAGSLPRFAVLDDGTLFDRAFYLEQNPDVAAAAVDPAQHFLLFGRDEGRDPFDPEAPPAPGDAGIVELEDGTLFDPAYYLLQNPDVAAAAMDPLAHYVEFGRLEGRAASSIDTPVEGTADDDLLQGDVADNLIHGGAGNDTLEGGAGIDLLNGGAGDDTLTGGEGVDVFSFDSGSGNDTVTDFVVGTDVLMIGAGYGFVDAAGVLTAAADTDVGVVITLAEGETVILQGVSLADLTAESLLLG</sequence>
<dbReference type="AlphaFoldDB" id="A0A286GT81"/>
<dbReference type="EMBL" id="OCNJ01000008">
    <property type="protein sequence ID" value="SOD98720.1"/>
    <property type="molecule type" value="Genomic_DNA"/>
</dbReference>
<dbReference type="InterPro" id="IPR050557">
    <property type="entry name" value="RTX_toxin/Mannuronan_C5-epim"/>
</dbReference>
<comment type="subcellular location">
    <subcellularLocation>
        <location evidence="1">Secreted</location>
    </subcellularLocation>
</comment>
<evidence type="ECO:0000256" key="1">
    <source>
        <dbReference type="ARBA" id="ARBA00004613"/>
    </source>
</evidence>
<dbReference type="GO" id="GO:0005576">
    <property type="term" value="C:extracellular region"/>
    <property type="evidence" value="ECO:0007669"/>
    <property type="project" value="UniProtKB-SubCell"/>
</dbReference>
<dbReference type="InterPro" id="IPR011049">
    <property type="entry name" value="Serralysin-like_metalloprot_C"/>
</dbReference>
<feature type="compositionally biased region" description="Gly residues" evidence="3">
    <location>
        <begin position="54"/>
        <end position="66"/>
    </location>
</feature>
<keyword evidence="5" id="KW-1185">Reference proteome</keyword>
<evidence type="ECO:0000256" key="2">
    <source>
        <dbReference type="ARBA" id="ARBA00022525"/>
    </source>
</evidence>
<organism evidence="4 5">
    <name type="scientific">Caenispirillum bisanense</name>
    <dbReference type="NCBI Taxonomy" id="414052"/>
    <lineage>
        <taxon>Bacteria</taxon>
        <taxon>Pseudomonadati</taxon>
        <taxon>Pseudomonadota</taxon>
        <taxon>Alphaproteobacteria</taxon>
        <taxon>Rhodospirillales</taxon>
        <taxon>Novispirillaceae</taxon>
        <taxon>Caenispirillum</taxon>
    </lineage>
</organism>
<evidence type="ECO:0000256" key="3">
    <source>
        <dbReference type="SAM" id="MobiDB-lite"/>
    </source>
</evidence>
<evidence type="ECO:0008006" key="6">
    <source>
        <dbReference type="Google" id="ProtNLM"/>
    </source>
</evidence>
<dbReference type="InterPro" id="IPR018511">
    <property type="entry name" value="Hemolysin-typ_Ca-bd_CS"/>
</dbReference>
<reference evidence="4 5" key="1">
    <citation type="submission" date="2017-09" db="EMBL/GenBank/DDBJ databases">
        <authorList>
            <person name="Ehlers B."/>
            <person name="Leendertz F.H."/>
        </authorList>
    </citation>
    <scope>NUCLEOTIDE SEQUENCE [LARGE SCALE GENOMIC DNA]</scope>
    <source>
        <strain evidence="4 5">USBA 140</strain>
    </source>
</reference>
<dbReference type="RefSeq" id="WP_141415189.1">
    <property type="nucleotide sequence ID" value="NZ_OCNJ01000008.1"/>
</dbReference>
<evidence type="ECO:0000313" key="5">
    <source>
        <dbReference type="Proteomes" id="UP000219621"/>
    </source>
</evidence>
<dbReference type="Pfam" id="PF00353">
    <property type="entry name" value="HemolysinCabind"/>
    <property type="match status" value="1"/>
</dbReference>
<evidence type="ECO:0000313" key="4">
    <source>
        <dbReference type="EMBL" id="SOD98720.1"/>
    </source>
</evidence>
<dbReference type="PANTHER" id="PTHR38340">
    <property type="entry name" value="S-LAYER PROTEIN"/>
    <property type="match status" value="1"/>
</dbReference>
<dbReference type="OrthoDB" id="7296523at2"/>
<accession>A0A286GT81</accession>
<protein>
    <recommendedName>
        <fullName evidence="6">Hemolysin-type calcium-binding repeat-containing protein</fullName>
    </recommendedName>
</protein>
<dbReference type="PRINTS" id="PR00313">
    <property type="entry name" value="CABNDNGRPT"/>
</dbReference>